<dbReference type="GO" id="GO:0016020">
    <property type="term" value="C:membrane"/>
    <property type="evidence" value="ECO:0007669"/>
    <property type="project" value="UniProtKB-SubCell"/>
</dbReference>
<dbReference type="InterPro" id="IPR011701">
    <property type="entry name" value="MFS"/>
</dbReference>
<sequence length="415" mass="43389">MTFNTPPEPPAKQSRRQVPALAVLFLVVFINLVGFGLVVPLLPFFARSLDAAPWQVALLFSAYSLGQFFAEPFWGRLSDRIGRKPVLLITVSANAVGYLLLAFAPNIWVAIGIRLFTGLGAGNVSTVQGYVADVTPPEKRAGRLGLIGAAFGAGFVAGPGLSGLLVREDMGALGYQLPIFAACGLAVIAAIGVLVFLKESLVSQADAPARPPFLGGVRDAVSSPVVSRVLLVTLIYMAAFSGMESTFGLWTEARYDWGPREVAWAFMAVGIVSVICQAGVTGPLSRRFGESRLLAGGCLIFGVGLLGQVFSPMAWGVPVMMAIGAFGMAMTMPNISALISRATPADQQGAMLGLNMAVSSTARILGPVIAGFIFSTVGHDWPMLIGAALTVPAALMALNAGRAARRVQAEPVPAE</sequence>
<proteinExistence type="predicted"/>
<evidence type="ECO:0000313" key="9">
    <source>
        <dbReference type="Proteomes" id="UP000545037"/>
    </source>
</evidence>
<dbReference type="InterPro" id="IPR001958">
    <property type="entry name" value="Tet-R_TetA/multi-R_MdtG-like"/>
</dbReference>
<evidence type="ECO:0000256" key="4">
    <source>
        <dbReference type="ARBA" id="ARBA00022989"/>
    </source>
</evidence>
<feature type="transmembrane region" description="Helical" evidence="6">
    <location>
        <begin position="111"/>
        <end position="132"/>
    </location>
</feature>
<feature type="transmembrane region" description="Helical" evidence="6">
    <location>
        <begin position="21"/>
        <end position="46"/>
    </location>
</feature>
<dbReference type="EMBL" id="JACHOR010000005">
    <property type="protein sequence ID" value="MBB5747335.1"/>
    <property type="molecule type" value="Genomic_DNA"/>
</dbReference>
<dbReference type="RefSeq" id="WP_183214321.1">
    <property type="nucleotide sequence ID" value="NZ_JACHOR010000005.1"/>
</dbReference>
<dbReference type="Gene3D" id="1.20.1250.20">
    <property type="entry name" value="MFS general substrate transporter like domains"/>
    <property type="match status" value="1"/>
</dbReference>
<feature type="transmembrane region" description="Helical" evidence="6">
    <location>
        <begin position="86"/>
        <end position="105"/>
    </location>
</feature>
<gene>
    <name evidence="8" type="ORF">GGR13_002956</name>
</gene>
<evidence type="ECO:0000256" key="3">
    <source>
        <dbReference type="ARBA" id="ARBA00022692"/>
    </source>
</evidence>
<feature type="domain" description="Major facilitator superfamily (MFS) profile" evidence="7">
    <location>
        <begin position="20"/>
        <end position="405"/>
    </location>
</feature>
<evidence type="ECO:0000256" key="2">
    <source>
        <dbReference type="ARBA" id="ARBA00022448"/>
    </source>
</evidence>
<dbReference type="InterPro" id="IPR020846">
    <property type="entry name" value="MFS_dom"/>
</dbReference>
<comment type="subcellular location">
    <subcellularLocation>
        <location evidence="1">Membrane</location>
        <topology evidence="1">Multi-pass membrane protein</topology>
    </subcellularLocation>
</comment>
<feature type="transmembrane region" description="Helical" evidence="6">
    <location>
        <begin position="352"/>
        <end position="375"/>
    </location>
</feature>
<dbReference type="Pfam" id="PF07690">
    <property type="entry name" value="MFS_1"/>
    <property type="match status" value="1"/>
</dbReference>
<feature type="transmembrane region" description="Helical" evidence="6">
    <location>
        <begin position="262"/>
        <end position="281"/>
    </location>
</feature>
<comment type="caution">
    <text evidence="8">The sequence shown here is derived from an EMBL/GenBank/DDBJ whole genome shotgun (WGS) entry which is preliminary data.</text>
</comment>
<feature type="transmembrane region" description="Helical" evidence="6">
    <location>
        <begin position="293"/>
        <end position="311"/>
    </location>
</feature>
<accession>A0A7W9CKF4</accession>
<feature type="transmembrane region" description="Helical" evidence="6">
    <location>
        <begin position="177"/>
        <end position="197"/>
    </location>
</feature>
<keyword evidence="5 6" id="KW-0472">Membrane</keyword>
<evidence type="ECO:0000256" key="6">
    <source>
        <dbReference type="SAM" id="Phobius"/>
    </source>
</evidence>
<keyword evidence="9" id="KW-1185">Reference proteome</keyword>
<evidence type="ECO:0000313" key="8">
    <source>
        <dbReference type="EMBL" id="MBB5747335.1"/>
    </source>
</evidence>
<keyword evidence="4 6" id="KW-1133">Transmembrane helix</keyword>
<dbReference type="AlphaFoldDB" id="A0A7W9CKF4"/>
<organism evidence="8 9">
    <name type="scientific">Brevundimonas variabilis</name>
    <dbReference type="NCBI Taxonomy" id="74312"/>
    <lineage>
        <taxon>Bacteria</taxon>
        <taxon>Pseudomonadati</taxon>
        <taxon>Pseudomonadota</taxon>
        <taxon>Alphaproteobacteria</taxon>
        <taxon>Caulobacterales</taxon>
        <taxon>Caulobacteraceae</taxon>
        <taxon>Brevundimonas</taxon>
    </lineage>
</organism>
<feature type="transmembrane region" description="Helical" evidence="6">
    <location>
        <begin position="144"/>
        <end position="165"/>
    </location>
</feature>
<evidence type="ECO:0000256" key="1">
    <source>
        <dbReference type="ARBA" id="ARBA00004141"/>
    </source>
</evidence>
<feature type="transmembrane region" description="Helical" evidence="6">
    <location>
        <begin position="381"/>
        <end position="398"/>
    </location>
</feature>
<evidence type="ECO:0000259" key="7">
    <source>
        <dbReference type="PROSITE" id="PS50850"/>
    </source>
</evidence>
<dbReference type="Proteomes" id="UP000545037">
    <property type="component" value="Unassembled WGS sequence"/>
</dbReference>
<keyword evidence="2" id="KW-0813">Transport</keyword>
<protein>
    <submittedName>
        <fullName evidence="8">MFS family permease</fullName>
    </submittedName>
</protein>
<dbReference type="InterPro" id="IPR036259">
    <property type="entry name" value="MFS_trans_sf"/>
</dbReference>
<dbReference type="PROSITE" id="PS50850">
    <property type="entry name" value="MFS"/>
    <property type="match status" value="1"/>
</dbReference>
<feature type="transmembrane region" description="Helical" evidence="6">
    <location>
        <begin position="229"/>
        <end position="250"/>
    </location>
</feature>
<name>A0A7W9CKF4_9CAUL</name>
<keyword evidence="3 6" id="KW-0812">Transmembrane</keyword>
<dbReference type="PANTHER" id="PTHR23504">
    <property type="entry name" value="MAJOR FACILITATOR SUPERFAMILY DOMAIN-CONTAINING PROTEIN 10"/>
    <property type="match status" value="1"/>
</dbReference>
<dbReference type="GO" id="GO:0022857">
    <property type="term" value="F:transmembrane transporter activity"/>
    <property type="evidence" value="ECO:0007669"/>
    <property type="project" value="InterPro"/>
</dbReference>
<dbReference type="CDD" id="cd17330">
    <property type="entry name" value="MFS_SLC46_TetA_like"/>
    <property type="match status" value="1"/>
</dbReference>
<dbReference type="PANTHER" id="PTHR23504:SF15">
    <property type="entry name" value="MAJOR FACILITATOR SUPERFAMILY (MFS) PROFILE DOMAIN-CONTAINING PROTEIN"/>
    <property type="match status" value="1"/>
</dbReference>
<dbReference type="PRINTS" id="PR01035">
    <property type="entry name" value="TCRTETA"/>
</dbReference>
<reference evidence="8 9" key="1">
    <citation type="submission" date="2020-08" db="EMBL/GenBank/DDBJ databases">
        <title>Genomic Encyclopedia of Type Strains, Phase IV (KMG-IV): sequencing the most valuable type-strain genomes for metagenomic binning, comparative biology and taxonomic classification.</title>
        <authorList>
            <person name="Goeker M."/>
        </authorList>
    </citation>
    <scope>NUCLEOTIDE SEQUENCE [LARGE SCALE GENOMIC DNA]</scope>
    <source>
        <strain evidence="8 9">DSM 4737</strain>
    </source>
</reference>
<evidence type="ECO:0000256" key="5">
    <source>
        <dbReference type="ARBA" id="ARBA00023136"/>
    </source>
</evidence>
<dbReference type="SUPFAM" id="SSF103473">
    <property type="entry name" value="MFS general substrate transporter"/>
    <property type="match status" value="1"/>
</dbReference>
<feature type="transmembrane region" description="Helical" evidence="6">
    <location>
        <begin position="52"/>
        <end position="74"/>
    </location>
</feature>
<feature type="transmembrane region" description="Helical" evidence="6">
    <location>
        <begin position="317"/>
        <end position="340"/>
    </location>
</feature>